<proteinExistence type="predicted"/>
<organism evidence="1 2">
    <name type="scientific">Zhouia spongiae</name>
    <dbReference type="NCBI Taxonomy" id="2202721"/>
    <lineage>
        <taxon>Bacteria</taxon>
        <taxon>Pseudomonadati</taxon>
        <taxon>Bacteroidota</taxon>
        <taxon>Flavobacteriia</taxon>
        <taxon>Flavobacteriales</taxon>
        <taxon>Flavobacteriaceae</taxon>
        <taxon>Zhouia</taxon>
    </lineage>
</organism>
<keyword evidence="2" id="KW-1185">Reference proteome</keyword>
<evidence type="ECO:0008006" key="3">
    <source>
        <dbReference type="Google" id="ProtNLM"/>
    </source>
</evidence>
<name>A0ABY3YH00_9FLAO</name>
<evidence type="ECO:0000313" key="2">
    <source>
        <dbReference type="Proteomes" id="UP000829476"/>
    </source>
</evidence>
<sequence length="243" mass="27986">MRKQKYIIVLLFLLSITSIYSQEQYFEIVAKKSTHPYDNRGYVYYGRIKPLSNQPYATLYFKGIGKKELHEAIMDYLKERPGMVVKPKHTNEHLIIYRDFATIGSKEQCFADLTGLIYMYVIPEEDGTVKLDVSTSEIFASLNDAVLRITMDDNVASDSDIPFNEYKYVQPADKTYLSSGSAASKLLLGSRTKRKKRSLKEAYPDSIFDPEGNVINPVNKALIEDFFNRYAEDLNTYLSNRFK</sequence>
<dbReference type="Proteomes" id="UP000829476">
    <property type="component" value="Chromosome"/>
</dbReference>
<dbReference type="EMBL" id="CP094326">
    <property type="protein sequence ID" value="UNY97246.1"/>
    <property type="molecule type" value="Genomic_DNA"/>
</dbReference>
<protein>
    <recommendedName>
        <fullName evidence="3">DUF2927 domain-containing protein</fullName>
    </recommendedName>
</protein>
<reference evidence="1 2" key="1">
    <citation type="journal article" date="2018" name="Int. J. Syst. Evol. Microbiol.">
        <title>Zhouia spongiae sp. nov., isolated from a marine sponge.</title>
        <authorList>
            <person name="Zhuang L."/>
            <person name="Lin B."/>
            <person name="Qin F."/>
            <person name="Luo L."/>
        </authorList>
    </citation>
    <scope>NUCLEOTIDE SEQUENCE [LARGE SCALE GENOMIC DNA]</scope>
    <source>
        <strain evidence="1 2">HN-Y44</strain>
    </source>
</reference>
<gene>
    <name evidence="1" type="ORF">MQE36_09060</name>
</gene>
<accession>A0ABY3YH00</accession>
<evidence type="ECO:0000313" key="1">
    <source>
        <dbReference type="EMBL" id="UNY97246.1"/>
    </source>
</evidence>
<dbReference type="RefSeq" id="WP_242935660.1">
    <property type="nucleotide sequence ID" value="NZ_CP094326.1"/>
</dbReference>